<dbReference type="AlphaFoldDB" id="A0A0L8I3N0"/>
<dbReference type="EMBL" id="KQ416657">
    <property type="protein sequence ID" value="KOF95949.1"/>
    <property type="molecule type" value="Genomic_DNA"/>
</dbReference>
<name>A0A0L8I3N0_OCTBM</name>
<gene>
    <name evidence="2" type="ORF">OCBIM_22036805mg</name>
</gene>
<accession>A0A0L8I3N0</accession>
<reference evidence="2" key="1">
    <citation type="submission" date="2015-07" db="EMBL/GenBank/DDBJ databases">
        <title>MeaNS - Measles Nucleotide Surveillance Program.</title>
        <authorList>
            <person name="Tran T."/>
            <person name="Druce J."/>
        </authorList>
    </citation>
    <scope>NUCLEOTIDE SEQUENCE</scope>
    <source>
        <strain evidence="2">UCB-OBI-ISO-001</strain>
        <tissue evidence="2">Gonad</tissue>
    </source>
</reference>
<feature type="compositionally biased region" description="Polar residues" evidence="1">
    <location>
        <begin position="104"/>
        <end position="120"/>
    </location>
</feature>
<feature type="region of interest" description="Disordered" evidence="1">
    <location>
        <begin position="336"/>
        <end position="362"/>
    </location>
</feature>
<evidence type="ECO:0000256" key="1">
    <source>
        <dbReference type="SAM" id="MobiDB-lite"/>
    </source>
</evidence>
<organism evidence="2">
    <name type="scientific">Octopus bimaculoides</name>
    <name type="common">California two-spotted octopus</name>
    <dbReference type="NCBI Taxonomy" id="37653"/>
    <lineage>
        <taxon>Eukaryota</taxon>
        <taxon>Metazoa</taxon>
        <taxon>Spiralia</taxon>
        <taxon>Lophotrochozoa</taxon>
        <taxon>Mollusca</taxon>
        <taxon>Cephalopoda</taxon>
        <taxon>Coleoidea</taxon>
        <taxon>Octopodiformes</taxon>
        <taxon>Octopoda</taxon>
        <taxon>Incirrata</taxon>
        <taxon>Octopodidae</taxon>
        <taxon>Octopus</taxon>
    </lineage>
</organism>
<sequence length="438" mass="47444">DAVLVAIASRTIIADITAVKINNSTTGIVVTVRSATDSFSLTTIATSIVDLSLSDLTTTTTIITLFPWSTRLATHQFPSPFYPVVITLSVLPCLYPAAPPLQPHRSSSPHHATTIPTNCGKNFASGRDSNNTRSSSDNSVVAGTTTTQVPRLWRPAFWSVDSEKGDVRSIKADVSLPQHTTITTPSISSSFTPPHSISPFVAIATTPVKQPLFTFLPPPPLPPLSSISSPSTSLLSSFSDRIGTVTCPARWCCRSLCPPDKEVTGLCLTNSASTSHAMSDTCDLVASSDAWSSWHRRAVRQKETDRISTRLTKNKSQGRFARLKAVLQYGHCQMTGASKRHGKRTLNDGDDDADDDDAHIKRPPSVVNDQAIAPTSPGENFYKPCCGLDARESPNKELPTKVLKHDRIKDRQDLSQTLNFDRGHTVLLTNKRCAGTQT</sequence>
<evidence type="ECO:0000313" key="2">
    <source>
        <dbReference type="EMBL" id="KOF95949.1"/>
    </source>
</evidence>
<feature type="compositionally biased region" description="Low complexity" evidence="1">
    <location>
        <begin position="125"/>
        <end position="139"/>
    </location>
</feature>
<protein>
    <submittedName>
        <fullName evidence="2">Uncharacterized protein</fullName>
    </submittedName>
</protein>
<dbReference type="OrthoDB" id="10040691at2759"/>
<feature type="non-terminal residue" evidence="2">
    <location>
        <position position="1"/>
    </location>
</feature>
<feature type="region of interest" description="Disordered" evidence="1">
    <location>
        <begin position="102"/>
        <end position="144"/>
    </location>
</feature>
<feature type="compositionally biased region" description="Acidic residues" evidence="1">
    <location>
        <begin position="348"/>
        <end position="357"/>
    </location>
</feature>
<proteinExistence type="predicted"/>